<dbReference type="InterPro" id="IPR000086">
    <property type="entry name" value="NUDIX_hydrolase_dom"/>
</dbReference>
<dbReference type="InterPro" id="IPR020476">
    <property type="entry name" value="Nudix_hydrolase"/>
</dbReference>
<keyword evidence="2 3" id="KW-0378">Hydrolase</keyword>
<evidence type="ECO:0000259" key="4">
    <source>
        <dbReference type="PROSITE" id="PS51462"/>
    </source>
</evidence>
<comment type="cofactor">
    <cofactor evidence="1">
        <name>Mg(2+)</name>
        <dbReference type="ChEBI" id="CHEBI:18420"/>
    </cofactor>
</comment>
<dbReference type="InterPro" id="IPR020084">
    <property type="entry name" value="NUDIX_hydrolase_CS"/>
</dbReference>
<dbReference type="RefSeq" id="WP_204463662.1">
    <property type="nucleotide sequence ID" value="NZ_JAFBCV010000001.1"/>
</dbReference>
<dbReference type="PROSITE" id="PS00893">
    <property type="entry name" value="NUDIX_BOX"/>
    <property type="match status" value="1"/>
</dbReference>
<organism evidence="5 6">
    <name type="scientific">Shouchella xiaoxiensis</name>
    <dbReference type="NCBI Taxonomy" id="766895"/>
    <lineage>
        <taxon>Bacteria</taxon>
        <taxon>Bacillati</taxon>
        <taxon>Bacillota</taxon>
        <taxon>Bacilli</taxon>
        <taxon>Bacillales</taxon>
        <taxon>Bacillaceae</taxon>
        <taxon>Shouchella</taxon>
    </lineage>
</organism>
<protein>
    <submittedName>
        <fullName evidence="5">8-oxo-dGTP pyrophosphatase MutT (NUDIX family)</fullName>
    </submittedName>
</protein>
<gene>
    <name evidence="5" type="ORF">JOC54_000157</name>
</gene>
<sequence>MKQDSIVLVASVTVMRDDSVLLIKENKPTARNKWNFPSGRIERGEEIFQAALREVKEETGLAVKLMSTTGVYQFQSNTNDQVILFHFMAEVVGGELSFSEEEIIEGKWFRINELSRLEKDELREPTVLTQIINNVVNGKTHTIDLFHN</sequence>
<dbReference type="EMBL" id="JAFBCV010000001">
    <property type="protein sequence ID" value="MBM7836926.1"/>
    <property type="molecule type" value="Genomic_DNA"/>
</dbReference>
<dbReference type="PROSITE" id="PS51462">
    <property type="entry name" value="NUDIX"/>
    <property type="match status" value="1"/>
</dbReference>
<reference evidence="5" key="1">
    <citation type="submission" date="2021-01" db="EMBL/GenBank/DDBJ databases">
        <title>Genomic Encyclopedia of Type Strains, Phase IV (KMG-IV): sequencing the most valuable type-strain genomes for metagenomic binning, comparative biology and taxonomic classification.</title>
        <authorList>
            <person name="Goeker M."/>
        </authorList>
    </citation>
    <scope>NUCLEOTIDE SEQUENCE</scope>
    <source>
        <strain evidence="5">DSM 21943</strain>
    </source>
</reference>
<dbReference type="PANTHER" id="PTHR43046:SF2">
    <property type="entry name" value="8-OXO-DGTP DIPHOSPHATASE-RELATED"/>
    <property type="match status" value="1"/>
</dbReference>
<comment type="similarity">
    <text evidence="3">Belongs to the Nudix hydrolase family.</text>
</comment>
<evidence type="ECO:0000313" key="5">
    <source>
        <dbReference type="EMBL" id="MBM7836926.1"/>
    </source>
</evidence>
<keyword evidence="6" id="KW-1185">Reference proteome</keyword>
<dbReference type="InterPro" id="IPR015797">
    <property type="entry name" value="NUDIX_hydrolase-like_dom_sf"/>
</dbReference>
<dbReference type="SUPFAM" id="SSF55811">
    <property type="entry name" value="Nudix"/>
    <property type="match status" value="1"/>
</dbReference>
<dbReference type="PRINTS" id="PR00502">
    <property type="entry name" value="NUDIXFAMILY"/>
</dbReference>
<evidence type="ECO:0000256" key="3">
    <source>
        <dbReference type="RuleBase" id="RU003476"/>
    </source>
</evidence>
<dbReference type="Pfam" id="PF00293">
    <property type="entry name" value="NUDIX"/>
    <property type="match status" value="1"/>
</dbReference>
<evidence type="ECO:0000256" key="2">
    <source>
        <dbReference type="ARBA" id="ARBA00022801"/>
    </source>
</evidence>
<accession>A0ABS2SP43</accession>
<name>A0ABS2SP43_9BACI</name>
<feature type="domain" description="Nudix hydrolase" evidence="4">
    <location>
        <begin position="5"/>
        <end position="131"/>
    </location>
</feature>
<dbReference type="Proteomes" id="UP001179280">
    <property type="component" value="Unassembled WGS sequence"/>
</dbReference>
<dbReference type="PANTHER" id="PTHR43046">
    <property type="entry name" value="GDP-MANNOSE MANNOSYL HYDROLASE"/>
    <property type="match status" value="1"/>
</dbReference>
<dbReference type="Gene3D" id="3.90.79.10">
    <property type="entry name" value="Nucleoside Triphosphate Pyrophosphohydrolase"/>
    <property type="match status" value="1"/>
</dbReference>
<proteinExistence type="inferred from homology"/>
<evidence type="ECO:0000313" key="6">
    <source>
        <dbReference type="Proteomes" id="UP001179280"/>
    </source>
</evidence>
<evidence type="ECO:0000256" key="1">
    <source>
        <dbReference type="ARBA" id="ARBA00001946"/>
    </source>
</evidence>
<comment type="caution">
    <text evidence="5">The sequence shown here is derived from an EMBL/GenBank/DDBJ whole genome shotgun (WGS) entry which is preliminary data.</text>
</comment>